<evidence type="ECO:0008006" key="7">
    <source>
        <dbReference type="Google" id="ProtNLM"/>
    </source>
</evidence>
<reference evidence="6" key="1">
    <citation type="submission" date="2021-01" db="EMBL/GenBank/DDBJ databases">
        <authorList>
            <person name="Corre E."/>
            <person name="Pelletier E."/>
            <person name="Niang G."/>
            <person name="Scheremetjew M."/>
            <person name="Finn R."/>
            <person name="Kale V."/>
            <person name="Holt S."/>
            <person name="Cochrane G."/>
            <person name="Meng A."/>
            <person name="Brown T."/>
            <person name="Cohen L."/>
        </authorList>
    </citation>
    <scope>NUCLEOTIDE SEQUENCE</scope>
    <source>
        <strain evidence="6">Grunow 1884</strain>
    </source>
</reference>
<evidence type="ECO:0000256" key="1">
    <source>
        <dbReference type="ARBA" id="ARBA00004496"/>
    </source>
</evidence>
<keyword evidence="2" id="KW-0963">Cytoplasm</keyword>
<dbReference type="InterPro" id="IPR007581">
    <property type="entry name" value="Endonuclease-V"/>
</dbReference>
<organism evidence="6">
    <name type="scientific">Trieres chinensis</name>
    <name type="common">Marine centric diatom</name>
    <name type="synonym">Odontella sinensis</name>
    <dbReference type="NCBI Taxonomy" id="1514140"/>
    <lineage>
        <taxon>Eukaryota</taxon>
        <taxon>Sar</taxon>
        <taxon>Stramenopiles</taxon>
        <taxon>Ochrophyta</taxon>
        <taxon>Bacillariophyta</taxon>
        <taxon>Mediophyceae</taxon>
        <taxon>Biddulphiophycidae</taxon>
        <taxon>Eupodiscales</taxon>
        <taxon>Parodontellaceae</taxon>
        <taxon>Trieres</taxon>
    </lineage>
</organism>
<dbReference type="GO" id="GO:0005737">
    <property type="term" value="C:cytoplasm"/>
    <property type="evidence" value="ECO:0007669"/>
    <property type="project" value="UniProtKB-SubCell"/>
</dbReference>
<evidence type="ECO:0000256" key="3">
    <source>
        <dbReference type="ARBA" id="ARBA00022722"/>
    </source>
</evidence>
<proteinExistence type="predicted"/>
<comment type="subcellular location">
    <subcellularLocation>
        <location evidence="1">Cytoplasm</location>
    </subcellularLocation>
</comment>
<dbReference type="AlphaFoldDB" id="A0A7S2ECW9"/>
<keyword evidence="4" id="KW-0255">Endonuclease</keyword>
<evidence type="ECO:0000256" key="5">
    <source>
        <dbReference type="ARBA" id="ARBA00022801"/>
    </source>
</evidence>
<protein>
    <recommendedName>
        <fullName evidence="7">Endonuclease V</fullName>
    </recommendedName>
</protein>
<keyword evidence="3" id="KW-0540">Nuclease</keyword>
<dbReference type="GO" id="GO:0016891">
    <property type="term" value="F:RNA endonuclease activity producing 5'-phosphomonoesters, hydrolytic mechanism"/>
    <property type="evidence" value="ECO:0007669"/>
    <property type="project" value="TreeGrafter"/>
</dbReference>
<sequence length="335" mass="36625">MATAAAANPQTTELEALLASWREEQHRVSSQVAILDDPPTTGANVMFGAQYKIVSNDGNDGRLYGGVDVSFPENEGDPSVAVYVVVSDGEIVYEASETFQLKVPYISSYLSFREIEPLERLVKKQMKERPEFTPRAILVDGNGIMHERKAGIACFLGVRTGLRTIGVGKTLYCQDGLSTKLVSSGVIERVQEFQQLCEKGILSSRELAKLKSERGLVFDQRSIDAKNSAEAKTDKKDMKGFIRDLFPFCSGFAMKLRGMDGTIWGAALVAHGGKITSSKREKSGTKNPIFVSIGHGISLEEAVQVCAELALARIPEPIRMADLKGRELMRKAAMS</sequence>
<keyword evidence="5" id="KW-0378">Hydrolase</keyword>
<accession>A0A7S2ECW9</accession>
<dbReference type="GO" id="GO:0006281">
    <property type="term" value="P:DNA repair"/>
    <property type="evidence" value="ECO:0007669"/>
    <property type="project" value="InterPro"/>
</dbReference>
<dbReference type="EMBL" id="HBGO01009294">
    <property type="protein sequence ID" value="CAD9329330.1"/>
    <property type="molecule type" value="Transcribed_RNA"/>
</dbReference>
<evidence type="ECO:0000313" key="6">
    <source>
        <dbReference type="EMBL" id="CAD9329330.1"/>
    </source>
</evidence>
<evidence type="ECO:0000256" key="2">
    <source>
        <dbReference type="ARBA" id="ARBA00022490"/>
    </source>
</evidence>
<dbReference type="Pfam" id="PF04493">
    <property type="entry name" value="Endonuclease_5"/>
    <property type="match status" value="2"/>
</dbReference>
<name>A0A7S2ECW9_TRICV</name>
<dbReference type="PANTHER" id="PTHR28511:SF1">
    <property type="entry name" value="ENDONUCLEASE V"/>
    <property type="match status" value="1"/>
</dbReference>
<dbReference type="GO" id="GO:0003727">
    <property type="term" value="F:single-stranded RNA binding"/>
    <property type="evidence" value="ECO:0007669"/>
    <property type="project" value="TreeGrafter"/>
</dbReference>
<dbReference type="PANTHER" id="PTHR28511">
    <property type="entry name" value="ENDONUCLEASE V"/>
    <property type="match status" value="1"/>
</dbReference>
<gene>
    <name evidence="6" type="ORF">OSIN01602_LOCUS5103</name>
</gene>
<evidence type="ECO:0000256" key="4">
    <source>
        <dbReference type="ARBA" id="ARBA00022759"/>
    </source>
</evidence>
<dbReference type="GO" id="GO:0005730">
    <property type="term" value="C:nucleolus"/>
    <property type="evidence" value="ECO:0007669"/>
    <property type="project" value="TreeGrafter"/>
</dbReference>
<dbReference type="Gene3D" id="3.30.2170.10">
    <property type="entry name" value="archaeoglobus fulgidus dsm 4304 superfamily"/>
    <property type="match status" value="1"/>
</dbReference>